<gene>
    <name evidence="1" type="ORF">PGB34_16900</name>
</gene>
<dbReference type="GO" id="GO:0006352">
    <property type="term" value="P:DNA-templated transcription initiation"/>
    <property type="evidence" value="ECO:0007669"/>
    <property type="project" value="InterPro"/>
</dbReference>
<reference evidence="1" key="1">
    <citation type="submission" date="2023-01" db="EMBL/GenBank/DDBJ databases">
        <title>Xenophilus mangrovi sp. nov., isolated from soil of Mangrove nature reserve.</title>
        <authorList>
            <person name="Xu S."/>
            <person name="Liu Z."/>
            <person name="Xu Y."/>
        </authorList>
    </citation>
    <scope>NUCLEOTIDE SEQUENCE</scope>
    <source>
        <strain evidence="1">YW8</strain>
    </source>
</reference>
<comment type="caution">
    <text evidence="1">The sequence shown here is derived from an EMBL/GenBank/DDBJ whole genome shotgun (WGS) entry which is preliminary data.</text>
</comment>
<dbReference type="InterPro" id="IPR013325">
    <property type="entry name" value="RNA_pol_sigma_r2"/>
</dbReference>
<dbReference type="SUPFAM" id="SSF88946">
    <property type="entry name" value="Sigma2 domain of RNA polymerase sigma factors"/>
    <property type="match status" value="1"/>
</dbReference>
<evidence type="ECO:0000313" key="1">
    <source>
        <dbReference type="EMBL" id="MDA7418045.1"/>
    </source>
</evidence>
<sequence length="237" mass="26706">MREEPAGIDTLSSRRHILQIECGTAIQLAHDPSGFRARPLELPMIPDGEAFERFVSRHKKKLRGIAYKTAGEQQYEDVVQEAWLMACTLRAEDSGPLDLSDEIHQQRLLAHLCQHLVRYTELTVRHAVRLEHGTGSDGSEDGHPLARTLTSDGGRSVLDALMERDAEQLLERELQAHGSQAAAYIQLLRHFDDHMEAVALHLRVSVSYAYRRCAHARRLAQHLQHIAVPRSDALPDP</sequence>
<keyword evidence="2" id="KW-1185">Reference proteome</keyword>
<dbReference type="Gene3D" id="1.10.1740.10">
    <property type="match status" value="1"/>
</dbReference>
<dbReference type="Proteomes" id="UP001212602">
    <property type="component" value="Unassembled WGS sequence"/>
</dbReference>
<dbReference type="AlphaFoldDB" id="A0AAE3N9B0"/>
<dbReference type="RefSeq" id="WP_271429279.1">
    <property type="nucleotide sequence ID" value="NZ_JAQIPB010000008.1"/>
</dbReference>
<dbReference type="EMBL" id="JAQIPB010000008">
    <property type="protein sequence ID" value="MDA7418045.1"/>
    <property type="molecule type" value="Genomic_DNA"/>
</dbReference>
<organism evidence="1 2">
    <name type="scientific">Xenophilus arseniciresistens</name>
    <dbReference type="NCBI Taxonomy" id="1283306"/>
    <lineage>
        <taxon>Bacteria</taxon>
        <taxon>Pseudomonadati</taxon>
        <taxon>Pseudomonadota</taxon>
        <taxon>Betaproteobacteria</taxon>
        <taxon>Burkholderiales</taxon>
        <taxon>Comamonadaceae</taxon>
        <taxon>Xenophilus</taxon>
    </lineage>
</organism>
<evidence type="ECO:0000313" key="2">
    <source>
        <dbReference type="Proteomes" id="UP001212602"/>
    </source>
</evidence>
<protein>
    <submittedName>
        <fullName evidence="1">Uncharacterized protein</fullName>
    </submittedName>
</protein>
<proteinExistence type="predicted"/>
<name>A0AAE3N9B0_9BURK</name>
<accession>A0AAE3N9B0</accession>
<dbReference type="GO" id="GO:0003700">
    <property type="term" value="F:DNA-binding transcription factor activity"/>
    <property type="evidence" value="ECO:0007669"/>
    <property type="project" value="InterPro"/>
</dbReference>